<comment type="caution">
    <text evidence="3">The sequence shown here is derived from an EMBL/GenBank/DDBJ whole genome shotgun (WGS) entry which is preliminary data.</text>
</comment>
<organism evidence="3 4">
    <name type="scientific">Marasmiellus scandens</name>
    <dbReference type="NCBI Taxonomy" id="2682957"/>
    <lineage>
        <taxon>Eukaryota</taxon>
        <taxon>Fungi</taxon>
        <taxon>Dikarya</taxon>
        <taxon>Basidiomycota</taxon>
        <taxon>Agaricomycotina</taxon>
        <taxon>Agaricomycetes</taxon>
        <taxon>Agaricomycetidae</taxon>
        <taxon>Agaricales</taxon>
        <taxon>Marasmiineae</taxon>
        <taxon>Omphalotaceae</taxon>
        <taxon>Marasmiellus</taxon>
    </lineage>
</organism>
<keyword evidence="1" id="KW-0472">Membrane</keyword>
<dbReference type="Proteomes" id="UP001498398">
    <property type="component" value="Unassembled WGS sequence"/>
</dbReference>
<feature type="transmembrane region" description="Helical" evidence="1">
    <location>
        <begin position="123"/>
        <end position="141"/>
    </location>
</feature>
<gene>
    <name evidence="3" type="ORF">VKT23_006875</name>
</gene>
<sequence length="834" mass="94789">MDLLEGWKNDMDGMLLFSALYSASLTSFLIESYKTLQDDPAESTVQVLTYISQQLTSVSNGTVLPPVTLPSSSPAVSSIICNVLWFLSLFLALACSLLATFVKQWTRDFIHKTSIHPAPVRRARVFAFAYFGLKNLGMHAFVDIIPILLHTSLVFFFAGLVAFLFPVNGLLTFVMAGLLGVFLLVYIGLTCVPLIRLDAPYRTPFSSTTWRILNRLLSGLLLRKHKLQFAHEHLTLIEATMERSLVDSVDRDSKAMRYTMKSINDDTELLPLIEAIPDVVYGPDGVRTANKYLILELLDTAASGSNVISRITSLLEKSGAWTEPVFRARAIMACPKALWALALMLLHISEGSGHPEADDFQPLWFGIRLPELMSNLRLLQQDLAVSARAAMLLVHLCNFQRYINVIAEVLNRPNGVPSEQIETVSRILEKCDEFRGTPPHSTNPIFTNALNDLVSIFRSRTIHWQDADASLQRARQAMSALQEPSHWWAARLFILSDFLKRAIPQRMLPHEFSLMVNTICSGNRPNTFIPRLRDPAEYSWAQRPFHEMWVLVRNTFCDDITDKLFIASLSFLGDYIVSQDLTPLPAGERVAPSYVRIYIERRSMDQAEGSGSNAGDAMRWLWDEDHGGHIGNCILSEMRNGPYLYLEAPWKLCTLLFFQYFRPSSRERFEKWMKSLSLLLRETPTQNRRDRLFPFVELFADWFLFETAANREEIEEYEDLENFGITDLENLKMLGQELAPSLSMPDIHREQDFSAYLQSVEFSAMTRYVEICTTSPRPPSSITVFGSFLPAGPLRSYETKIYTECQVQFAQRTSLLLEELIAGKSELEWLFTAI</sequence>
<feature type="transmembrane region" description="Helical" evidence="1">
    <location>
        <begin position="147"/>
        <end position="165"/>
    </location>
</feature>
<keyword evidence="4" id="KW-1185">Reference proteome</keyword>
<evidence type="ECO:0000313" key="4">
    <source>
        <dbReference type="Proteomes" id="UP001498398"/>
    </source>
</evidence>
<feature type="domain" description="DUF6535" evidence="2">
    <location>
        <begin position="2"/>
        <end position="165"/>
    </location>
</feature>
<accession>A0ABR1JQE5</accession>
<feature type="transmembrane region" description="Helical" evidence="1">
    <location>
        <begin position="75"/>
        <end position="102"/>
    </location>
</feature>
<protein>
    <recommendedName>
        <fullName evidence="2">DUF6535 domain-containing protein</fullName>
    </recommendedName>
</protein>
<reference evidence="3 4" key="1">
    <citation type="submission" date="2024-01" db="EMBL/GenBank/DDBJ databases">
        <title>A draft genome for the cacao thread blight pathogen Marasmiellus scandens.</title>
        <authorList>
            <person name="Baruah I.K."/>
            <person name="Leung J."/>
            <person name="Bukari Y."/>
            <person name="Amoako-Attah I."/>
            <person name="Meinhardt L.W."/>
            <person name="Bailey B.A."/>
            <person name="Cohen S.P."/>
        </authorList>
    </citation>
    <scope>NUCLEOTIDE SEQUENCE [LARGE SCALE GENOMIC DNA]</scope>
    <source>
        <strain evidence="3 4">GH-19</strain>
    </source>
</reference>
<dbReference type="Pfam" id="PF20153">
    <property type="entry name" value="DUF6535"/>
    <property type="match status" value="1"/>
</dbReference>
<name>A0ABR1JQE5_9AGAR</name>
<dbReference type="EMBL" id="JBANRG010000009">
    <property type="protein sequence ID" value="KAK7463527.1"/>
    <property type="molecule type" value="Genomic_DNA"/>
</dbReference>
<feature type="transmembrane region" description="Helical" evidence="1">
    <location>
        <begin position="170"/>
        <end position="189"/>
    </location>
</feature>
<evidence type="ECO:0000313" key="3">
    <source>
        <dbReference type="EMBL" id="KAK7463527.1"/>
    </source>
</evidence>
<keyword evidence="1" id="KW-0812">Transmembrane</keyword>
<evidence type="ECO:0000256" key="1">
    <source>
        <dbReference type="SAM" id="Phobius"/>
    </source>
</evidence>
<feature type="transmembrane region" description="Helical" evidence="1">
    <location>
        <begin position="12"/>
        <end position="30"/>
    </location>
</feature>
<evidence type="ECO:0000259" key="2">
    <source>
        <dbReference type="Pfam" id="PF20153"/>
    </source>
</evidence>
<keyword evidence="1" id="KW-1133">Transmembrane helix</keyword>
<dbReference type="InterPro" id="IPR045338">
    <property type="entry name" value="DUF6535"/>
</dbReference>
<proteinExistence type="predicted"/>